<dbReference type="EMBL" id="CP003876">
    <property type="protein sequence ID" value="AFU05629.1"/>
    <property type="molecule type" value="Genomic_DNA"/>
</dbReference>
<proteinExistence type="predicted"/>
<gene>
    <name evidence="1" type="ORF">O3I_038410</name>
</gene>
<dbReference type="KEGG" id="nbr:O3I_038410"/>
<dbReference type="Proteomes" id="UP000006304">
    <property type="component" value="Chromosome"/>
</dbReference>
<sequence length="76" mass="8933">MITGPDGAVEVIVSLAEYQQLKAEREELHRLRREDERRTAIAVQFREGIAQYEADPTSFRTLTREDLQREDLFDRP</sequence>
<dbReference type="HOGENOM" id="CLU_2650813_0_0_11"/>
<evidence type="ECO:0000313" key="2">
    <source>
        <dbReference type="Proteomes" id="UP000006304"/>
    </source>
</evidence>
<evidence type="ECO:0000313" key="1">
    <source>
        <dbReference type="EMBL" id="AFU05629.1"/>
    </source>
</evidence>
<name>K0F7D2_NOCB7</name>
<dbReference type="STRING" id="1133849.O3I_038410"/>
<keyword evidence="2" id="KW-1185">Reference proteome</keyword>
<protein>
    <recommendedName>
        <fullName evidence="3">Antitoxin</fullName>
    </recommendedName>
</protein>
<dbReference type="AlphaFoldDB" id="K0F7D2"/>
<evidence type="ECO:0008006" key="3">
    <source>
        <dbReference type="Google" id="ProtNLM"/>
    </source>
</evidence>
<reference evidence="1 2" key="1">
    <citation type="journal article" date="2012" name="J. Bacteriol.">
        <title>Complete genome sequence of Nocardia brasiliensis HUJEG-1.</title>
        <authorList>
            <person name="Vera-Cabrera L."/>
            <person name="Ortiz-Lopez R."/>
            <person name="Elizondo-Gonzalez R."/>
            <person name="Perez-Maya A.A."/>
            <person name="Ocampo-Candiani J."/>
        </authorList>
    </citation>
    <scope>NUCLEOTIDE SEQUENCE [LARGE SCALE GENOMIC DNA]</scope>
    <source>
        <strain evidence="2">ATCC 700358</strain>
    </source>
</reference>
<accession>K0F7D2</accession>
<organism evidence="1 2">
    <name type="scientific">Nocardia brasiliensis (strain ATCC 700358 / HUJEG-1)</name>
    <dbReference type="NCBI Taxonomy" id="1133849"/>
    <lineage>
        <taxon>Bacteria</taxon>
        <taxon>Bacillati</taxon>
        <taxon>Actinomycetota</taxon>
        <taxon>Actinomycetes</taxon>
        <taxon>Mycobacteriales</taxon>
        <taxon>Nocardiaceae</taxon>
        <taxon>Nocardia</taxon>
    </lineage>
</organism>